<name>A0AAU8NHT3_9BACL</name>
<evidence type="ECO:0008006" key="2">
    <source>
        <dbReference type="Google" id="ProtNLM"/>
    </source>
</evidence>
<reference evidence="1" key="1">
    <citation type="submission" date="2024-05" db="EMBL/GenBank/DDBJ databases">
        <title>Draft genome assemblies of 36 bacteria isolated from hibernating arctic ground squirrels.</title>
        <authorList>
            <person name="McKee H."/>
            <person name="Mullen L."/>
            <person name="Drown D.M."/>
            <person name="Duddleston K.N."/>
        </authorList>
    </citation>
    <scope>NUCLEOTIDE SEQUENCE</scope>
    <source>
        <strain evidence="1">AN1007</strain>
    </source>
</reference>
<gene>
    <name evidence="1" type="ORF">ABXS70_05015</name>
</gene>
<protein>
    <recommendedName>
        <fullName evidence="2">DUF1292 domain-containing protein</fullName>
    </recommendedName>
</protein>
<evidence type="ECO:0000313" key="1">
    <source>
        <dbReference type="EMBL" id="XCP96077.1"/>
    </source>
</evidence>
<dbReference type="EMBL" id="CP159992">
    <property type="protein sequence ID" value="XCP96077.1"/>
    <property type="molecule type" value="Genomic_DNA"/>
</dbReference>
<accession>A0AAU8NHT3</accession>
<proteinExistence type="predicted"/>
<sequence length="127" mass="14219">MQIIHRLTVVSNPTRIFEVGTEIDGREVIEIKQVGTDFENHVHSEYYVLDENEHLLASIENAPVIVDYRQIVVHDSEVLDEKGLKAAASTTAQNTCCLCEEVAGLELEEGRFICYNCAQIQGELAPM</sequence>
<dbReference type="RefSeq" id="WP_366294317.1">
    <property type="nucleotide sequence ID" value="NZ_CP159992.1"/>
</dbReference>
<organism evidence="1">
    <name type="scientific">Paenibacillus sp. AN1007</name>
    <dbReference type="NCBI Taxonomy" id="3151385"/>
    <lineage>
        <taxon>Bacteria</taxon>
        <taxon>Bacillati</taxon>
        <taxon>Bacillota</taxon>
        <taxon>Bacilli</taxon>
        <taxon>Bacillales</taxon>
        <taxon>Paenibacillaceae</taxon>
        <taxon>Paenibacillus</taxon>
    </lineage>
</organism>
<dbReference type="AlphaFoldDB" id="A0AAU8NHT3"/>